<dbReference type="InterPro" id="IPR004804">
    <property type="entry name" value="TgtA"/>
</dbReference>
<dbReference type="RefSeq" id="WP_012966293.1">
    <property type="nucleotide sequence ID" value="NC_013849.1"/>
</dbReference>
<dbReference type="Gene3D" id="3.90.1020.10">
    <property type="entry name" value="ArcTGT, C1 domain"/>
    <property type="match status" value="1"/>
</dbReference>
<dbReference type="SUPFAM" id="SSF88802">
    <property type="entry name" value="Pre-PUA domain"/>
    <property type="match status" value="1"/>
</dbReference>
<keyword evidence="2 6" id="KW-0808">Transferase</keyword>
<dbReference type="GeneID" id="8779339"/>
<dbReference type="EMBL" id="CP001899">
    <property type="protein sequence ID" value="ADC65954.1"/>
    <property type="molecule type" value="Genomic_DNA"/>
</dbReference>
<name>D3RZP1_FERPA</name>
<comment type="function">
    <text evidence="6">Exchanges the guanine residue with 7-cyano-7-deazaguanine (preQ0) at position 15 in the dihydrouridine loop (D-loop) of archaeal tRNAs.</text>
</comment>
<dbReference type="EC" id="2.4.2.48" evidence="6"/>
<comment type="cofactor">
    <cofactor evidence="6">
        <name>Zn(2+)</name>
        <dbReference type="ChEBI" id="CHEBI:29105"/>
    </cofactor>
    <text evidence="6">Binds 1 zinc ion per subunit.</text>
</comment>
<evidence type="ECO:0000256" key="1">
    <source>
        <dbReference type="ARBA" id="ARBA00022676"/>
    </source>
</evidence>
<keyword evidence="4 6" id="KW-0479">Metal-binding</keyword>
<feature type="domain" description="tRNA-guanine(15) transglycosylase-like" evidence="7">
    <location>
        <begin position="11"/>
        <end position="334"/>
    </location>
</feature>
<dbReference type="PaxDb" id="589924-Ferp_1811"/>
<dbReference type="GO" id="GO:0002099">
    <property type="term" value="P:tRNA wobble guanine modification"/>
    <property type="evidence" value="ECO:0007669"/>
    <property type="project" value="TreeGrafter"/>
</dbReference>
<sequence length="472" mass="53947">MFEVTDKDAMGRIGKLKTPHGVVETPALMPVINPNIDFISPKELKKIGAEILITNSYIIYRTEKLREKAEKDGVHALLDTDLPVMTDSGSYQLLMYGEIEVSNEEIVKFQEKIKSDIVVPLDIPTPPDADYSTALKDLEETIKREKEAAEMYSGEGLLALPIQGSTHWDLREKSAEEAAKIGGDVYPIGGVVPLMDAYRFEDVARAVLSAKTKLPPNKPVHLFGAGHPMVFALFVALGCDLFDSAAYALFAKDDRYLTPYGTEKLSELNYFPCSCPICLEYTPEEMRRMEKSEREILLGKHNLYVSFEEMRRVKQAIKNNELFELVERRIRAHPYLIQAWRAIKDYYDLMEKYDPFAKKVFFYLGTESCLRPAVRRHQERVLRVKTDKKEIVISSDYSVKADFYLKPPFGVVPAELMESYPAGHAEIPEDIDEEAYRTAAKGLKLFLEKHKDKKIRLVVDEKWRKFLDDVQA</sequence>
<keyword evidence="3 6" id="KW-0819">tRNA processing</keyword>
<dbReference type="KEGG" id="fpl:Ferp_1811"/>
<evidence type="ECO:0000256" key="5">
    <source>
        <dbReference type="ARBA" id="ARBA00022833"/>
    </source>
</evidence>
<keyword evidence="1 6" id="KW-0328">Glycosyltransferase</keyword>
<dbReference type="STRING" id="589924.Ferp_1811"/>
<dbReference type="PANTHER" id="PTHR46499:SF1">
    <property type="entry name" value="QUEUINE TRNA-RIBOSYLTRANSFERASE"/>
    <property type="match status" value="1"/>
</dbReference>
<evidence type="ECO:0000256" key="6">
    <source>
        <dbReference type="HAMAP-Rule" id="MF_01634"/>
    </source>
</evidence>
<comment type="pathway">
    <text evidence="6">tRNA modification; archaeosine-tRNA biosynthesis.</text>
</comment>
<comment type="similarity">
    <text evidence="6">Belongs to the archaeosine tRNA-ribosyltransferase family.</text>
</comment>
<feature type="binding site" evidence="6">
    <location>
        <position position="275"/>
    </location>
    <ligand>
        <name>Zn(2+)</name>
        <dbReference type="ChEBI" id="CHEBI:29105"/>
    </ligand>
</feature>
<comment type="catalytic activity">
    <reaction evidence="6">
        <text>guanosine(15) in tRNA + 7-cyano-7-carbaguanine = 7-cyano-7-carbaguanosine(15) in tRNA + guanine</text>
        <dbReference type="Rhea" id="RHEA:43164"/>
        <dbReference type="Rhea" id="RHEA-COMP:10371"/>
        <dbReference type="Rhea" id="RHEA-COMP:10372"/>
        <dbReference type="ChEBI" id="CHEBI:16235"/>
        <dbReference type="ChEBI" id="CHEBI:45075"/>
        <dbReference type="ChEBI" id="CHEBI:74269"/>
        <dbReference type="ChEBI" id="CHEBI:82850"/>
        <dbReference type="EC" id="2.4.2.48"/>
    </reaction>
</comment>
<keyword evidence="5 6" id="KW-0862">Zinc</keyword>
<dbReference type="OrthoDB" id="6871at2157"/>
<keyword evidence="9" id="KW-1185">Reference proteome</keyword>
<protein>
    <recommendedName>
        <fullName evidence="6">tRNA-guanine(15) transglycosylase</fullName>
        <ecNumber evidence="6">2.4.2.48</ecNumber>
    </recommendedName>
    <alternativeName>
        <fullName evidence="6">7-cyano-7-deazaguanine tRNA-ribosyltransferase</fullName>
    </alternativeName>
    <alternativeName>
        <fullName evidence="6">Archaeal tRNA-guanine transglycosylase</fullName>
    </alternativeName>
</protein>
<gene>
    <name evidence="6" type="primary">tgtA</name>
    <name evidence="8" type="ordered locus">Ferp_1811</name>
</gene>
<dbReference type="eggNOG" id="arCOG00989">
    <property type="taxonomic scope" value="Archaea"/>
</dbReference>
<dbReference type="NCBIfam" id="TIGR00449">
    <property type="entry name" value="tgt_general"/>
    <property type="match status" value="1"/>
</dbReference>
<dbReference type="Pfam" id="PF01702">
    <property type="entry name" value="TGT"/>
    <property type="match status" value="1"/>
</dbReference>
<accession>D3RZP1</accession>
<organism evidence="8 9">
    <name type="scientific">Ferroglobus placidus (strain DSM 10642 / AEDII12DO)</name>
    <dbReference type="NCBI Taxonomy" id="589924"/>
    <lineage>
        <taxon>Archaea</taxon>
        <taxon>Methanobacteriati</taxon>
        <taxon>Methanobacteriota</taxon>
        <taxon>Archaeoglobi</taxon>
        <taxon>Archaeoglobales</taxon>
        <taxon>Archaeoglobaceae</taxon>
        <taxon>Ferroglobus</taxon>
    </lineage>
</organism>
<feature type="binding site" evidence="6">
    <location>
        <position position="273"/>
    </location>
    <ligand>
        <name>Zn(2+)</name>
        <dbReference type="ChEBI" id="CHEBI:29105"/>
    </ligand>
</feature>
<dbReference type="InterPro" id="IPR050076">
    <property type="entry name" value="ArchSynthase1/Queuine_TRR"/>
</dbReference>
<dbReference type="InterPro" id="IPR036511">
    <property type="entry name" value="TGT-like_sf"/>
</dbReference>
<reference evidence="8 9" key="2">
    <citation type="journal article" date="2011" name="Stand. Genomic Sci.">
        <title>Complete genome sequence of Ferroglobus placidus AEDII12DO.</title>
        <authorList>
            <person name="Anderson I."/>
            <person name="Risso C."/>
            <person name="Holmes D."/>
            <person name="Lucas S."/>
            <person name="Copeland A."/>
            <person name="Lapidus A."/>
            <person name="Cheng J.F."/>
            <person name="Bruce D."/>
            <person name="Goodwin L."/>
            <person name="Pitluck S."/>
            <person name="Saunders E."/>
            <person name="Brettin T."/>
            <person name="Detter J.C."/>
            <person name="Han C."/>
            <person name="Tapia R."/>
            <person name="Larimer F."/>
            <person name="Land M."/>
            <person name="Hauser L."/>
            <person name="Woyke T."/>
            <person name="Lovley D."/>
            <person name="Kyrpides N."/>
            <person name="Ivanova N."/>
        </authorList>
    </citation>
    <scope>NUCLEOTIDE SEQUENCE [LARGE SCALE GENOMIC DNA]</scope>
    <source>
        <strain evidence="9">DSM 10642 / AEDII12DO</strain>
    </source>
</reference>
<feature type="binding site" evidence="6">
    <location>
        <position position="190"/>
    </location>
    <ligand>
        <name>substrate</name>
    </ligand>
</feature>
<dbReference type="NCBIfam" id="TIGR00432">
    <property type="entry name" value="arcsn_tRNA_tgt"/>
    <property type="match status" value="1"/>
</dbReference>
<dbReference type="HAMAP" id="MF_01634">
    <property type="entry name" value="TgtA_arch"/>
    <property type="match status" value="1"/>
</dbReference>
<dbReference type="GO" id="GO:0016763">
    <property type="term" value="F:pentosyltransferase activity"/>
    <property type="evidence" value="ECO:0007669"/>
    <property type="project" value="UniProtKB-UniRule"/>
</dbReference>
<dbReference type="GO" id="GO:0008270">
    <property type="term" value="F:zinc ion binding"/>
    <property type="evidence" value="ECO:0007669"/>
    <property type="project" value="UniProtKB-UniRule"/>
</dbReference>
<evidence type="ECO:0000256" key="2">
    <source>
        <dbReference type="ARBA" id="ARBA00022679"/>
    </source>
</evidence>
<evidence type="ECO:0000313" key="8">
    <source>
        <dbReference type="EMBL" id="ADC65954.1"/>
    </source>
</evidence>
<proteinExistence type="inferred from homology"/>
<evidence type="ECO:0000256" key="3">
    <source>
        <dbReference type="ARBA" id="ARBA00022694"/>
    </source>
</evidence>
<dbReference type="Proteomes" id="UP000002613">
    <property type="component" value="Chromosome"/>
</dbReference>
<dbReference type="SUPFAM" id="SSF51713">
    <property type="entry name" value="tRNA-guanine transglycosylase"/>
    <property type="match status" value="1"/>
</dbReference>
<dbReference type="InterPro" id="IPR038370">
    <property type="entry name" value="ArcTGT_C1_sf"/>
</dbReference>
<dbReference type="GO" id="GO:0005737">
    <property type="term" value="C:cytoplasm"/>
    <property type="evidence" value="ECO:0007669"/>
    <property type="project" value="TreeGrafter"/>
</dbReference>
<feature type="binding site" evidence="6">
    <location>
        <position position="278"/>
    </location>
    <ligand>
        <name>Zn(2+)</name>
        <dbReference type="ChEBI" id="CHEBI:29105"/>
    </ligand>
</feature>
<dbReference type="InterPro" id="IPR002616">
    <property type="entry name" value="tRNA_ribo_trans-like"/>
</dbReference>
<dbReference type="HOGENOM" id="CLU_030083_0_0_2"/>
<evidence type="ECO:0000259" key="7">
    <source>
        <dbReference type="Pfam" id="PF01702"/>
    </source>
</evidence>
<feature type="active site" description="Nucleophile" evidence="6">
    <location>
        <position position="87"/>
    </location>
</feature>
<dbReference type="PANTHER" id="PTHR46499">
    <property type="entry name" value="QUEUINE TRNA-RIBOSYLTRANSFERASE"/>
    <property type="match status" value="1"/>
</dbReference>
<feature type="binding site" evidence="6">
    <location>
        <position position="122"/>
    </location>
    <ligand>
        <name>substrate</name>
    </ligand>
</feature>
<evidence type="ECO:0000256" key="4">
    <source>
        <dbReference type="ARBA" id="ARBA00022723"/>
    </source>
</evidence>
<dbReference type="AlphaFoldDB" id="D3RZP1"/>
<dbReference type="UniPathway" id="UPA00393"/>
<dbReference type="Gene3D" id="3.20.20.105">
    <property type="entry name" value="Queuine tRNA-ribosyltransferase-like"/>
    <property type="match status" value="1"/>
</dbReference>
<reference evidence="9" key="1">
    <citation type="submission" date="2010-02" db="EMBL/GenBank/DDBJ databases">
        <title>Complete sequence of Ferroglobus placidus DSM 10642.</title>
        <authorList>
            <consortium name="US DOE Joint Genome Institute"/>
            <person name="Lucas S."/>
            <person name="Copeland A."/>
            <person name="Lapidus A."/>
            <person name="Cheng J.-F."/>
            <person name="Bruce D."/>
            <person name="Goodwin L."/>
            <person name="Pitluck S."/>
            <person name="Saunders E."/>
            <person name="Brettin T."/>
            <person name="Detter J.C."/>
            <person name="Han C."/>
            <person name="Tapia R."/>
            <person name="Larimer F."/>
            <person name="Land M."/>
            <person name="Hauser L."/>
            <person name="Kyrpides N."/>
            <person name="Ivanova N."/>
            <person name="Holmes D."/>
            <person name="Lovley D."/>
            <person name="Kyrpides N."/>
            <person name="Anderson I.J."/>
            <person name="Woyke T."/>
        </authorList>
    </citation>
    <scope>NUCLEOTIDE SEQUENCE [LARGE SCALE GENOMIC DNA]</scope>
    <source>
        <strain evidence="9">DSM 10642 / AEDII12DO</strain>
    </source>
</reference>
<evidence type="ECO:0000313" key="9">
    <source>
        <dbReference type="Proteomes" id="UP000002613"/>
    </source>
</evidence>